<dbReference type="InterPro" id="IPR051806">
    <property type="entry name" value="HAD-like_SPP"/>
</dbReference>
<dbReference type="InterPro" id="IPR023214">
    <property type="entry name" value="HAD_sf"/>
</dbReference>
<dbReference type="AlphaFoldDB" id="A0A2Z5FWE9"/>
<sequence>MKLKVKGILFDMDGVLVSSIGSVERSWTRWALMHGLDPVEAIKSAHGRRSIESVRALRPDLDAEAENTRIEDWEIADTDGVEQLAGVGDLIARLPEGSWAIVTSATRRLAETRLQAGGIIPPARWISAEMVTNGKPDPEPYLKGAELLGFAPQDCLVIEDAATGAEAGRAAGCKVLATTFSHSVESLEAADWVIDSLEHLTVTILPDGQGLELEFQPLPRP</sequence>
<keyword evidence="2" id="KW-1185">Reference proteome</keyword>
<proteinExistence type="predicted"/>
<dbReference type="SFLD" id="SFLDS00003">
    <property type="entry name" value="Haloacid_Dehalogenase"/>
    <property type="match status" value="1"/>
</dbReference>
<dbReference type="Pfam" id="PF00702">
    <property type="entry name" value="Hydrolase"/>
    <property type="match status" value="1"/>
</dbReference>
<dbReference type="Gene3D" id="3.40.50.1000">
    <property type="entry name" value="HAD superfamily/HAD-like"/>
    <property type="match status" value="1"/>
</dbReference>
<dbReference type="PANTHER" id="PTHR43481:SF4">
    <property type="entry name" value="GLYCEROL-1-PHOSPHATE PHOSPHOHYDROLASE 1-RELATED"/>
    <property type="match status" value="1"/>
</dbReference>
<dbReference type="SUPFAM" id="SSF56784">
    <property type="entry name" value="HAD-like"/>
    <property type="match status" value="1"/>
</dbReference>
<dbReference type="KEGG" id="abas:ACPOL_1367"/>
<evidence type="ECO:0000313" key="1">
    <source>
        <dbReference type="EMBL" id="AXC10715.1"/>
    </source>
</evidence>
<dbReference type="InterPro" id="IPR036412">
    <property type="entry name" value="HAD-like_sf"/>
</dbReference>
<organism evidence="1 2">
    <name type="scientific">Acidisarcina polymorpha</name>
    <dbReference type="NCBI Taxonomy" id="2211140"/>
    <lineage>
        <taxon>Bacteria</taxon>
        <taxon>Pseudomonadati</taxon>
        <taxon>Acidobacteriota</taxon>
        <taxon>Terriglobia</taxon>
        <taxon>Terriglobales</taxon>
        <taxon>Acidobacteriaceae</taxon>
        <taxon>Acidisarcina</taxon>
    </lineage>
</organism>
<dbReference type="Proteomes" id="UP000253606">
    <property type="component" value="Chromosome"/>
</dbReference>
<dbReference type="EMBL" id="CP030840">
    <property type="protein sequence ID" value="AXC10715.1"/>
    <property type="molecule type" value="Genomic_DNA"/>
</dbReference>
<evidence type="ECO:0000313" key="2">
    <source>
        <dbReference type="Proteomes" id="UP000253606"/>
    </source>
</evidence>
<dbReference type="GO" id="GO:0050308">
    <property type="term" value="F:sugar-phosphatase activity"/>
    <property type="evidence" value="ECO:0007669"/>
    <property type="project" value="TreeGrafter"/>
</dbReference>
<gene>
    <name evidence="1" type="ORF">ACPOL_1367</name>
</gene>
<dbReference type="RefSeq" id="WP_114206291.1">
    <property type="nucleotide sequence ID" value="NZ_CP030840.1"/>
</dbReference>
<dbReference type="PANTHER" id="PTHR43481">
    <property type="entry name" value="FRUCTOSE-1-PHOSPHATE PHOSPHATASE"/>
    <property type="match status" value="1"/>
</dbReference>
<name>A0A2Z5FWE9_9BACT</name>
<dbReference type="OrthoDB" id="9797743at2"/>
<protein>
    <submittedName>
        <fullName evidence="1">Phosphatase YfbT</fullName>
    </submittedName>
</protein>
<dbReference type="SFLD" id="SFLDG01129">
    <property type="entry name" value="C1.5:_HAD__Beta-PGM__Phosphata"/>
    <property type="match status" value="1"/>
</dbReference>
<dbReference type="InterPro" id="IPR023198">
    <property type="entry name" value="PGP-like_dom2"/>
</dbReference>
<dbReference type="NCBIfam" id="TIGR01509">
    <property type="entry name" value="HAD-SF-IA-v3"/>
    <property type="match status" value="1"/>
</dbReference>
<dbReference type="InterPro" id="IPR006439">
    <property type="entry name" value="HAD-SF_hydro_IA"/>
</dbReference>
<reference evidence="1 2" key="1">
    <citation type="journal article" date="2018" name="Front. Microbiol.">
        <title>Hydrolytic Capabilities as a Key to Environmental Success: Chitinolytic and Cellulolytic Acidobacteria From Acidic Sub-arctic Soils and Boreal Peatlands.</title>
        <authorList>
            <person name="Belova S.E."/>
            <person name="Ravin N.V."/>
            <person name="Pankratov T.A."/>
            <person name="Rakitin A.L."/>
            <person name="Ivanova A.A."/>
            <person name="Beletsky A.V."/>
            <person name="Mardanov A.V."/>
            <person name="Sinninghe Damste J.S."/>
            <person name="Dedysh S.N."/>
        </authorList>
    </citation>
    <scope>NUCLEOTIDE SEQUENCE [LARGE SCALE GENOMIC DNA]</scope>
    <source>
        <strain evidence="1 2">SBC82</strain>
    </source>
</reference>
<dbReference type="Gene3D" id="1.10.150.240">
    <property type="entry name" value="Putative phosphatase, domain 2"/>
    <property type="match status" value="1"/>
</dbReference>
<accession>A0A2Z5FWE9</accession>